<dbReference type="Pfam" id="PF03992">
    <property type="entry name" value="ABM"/>
    <property type="match status" value="1"/>
</dbReference>
<feature type="domain" description="ABM" evidence="1">
    <location>
        <begin position="5"/>
        <end position="94"/>
    </location>
</feature>
<reference evidence="2 3" key="1">
    <citation type="journal article" date="2022" name="Syst. Appl. Microbiol.">
        <title>Pseudomonas alliivorans sp. nov., a plant-pathogenic bacterium isolated from onion foliage in Georgia, USA.</title>
        <authorList>
            <person name="Zhao M."/>
            <person name="Tyson C."/>
            <person name="Chen H.C."/>
            <person name="Paudel S."/>
            <person name="Gitaitis R."/>
            <person name="Kvitko B."/>
            <person name="Dutta B."/>
        </authorList>
    </citation>
    <scope>NUCLEOTIDE SEQUENCE [LARGE SCALE GENOMIC DNA]</scope>
    <source>
        <strain evidence="2 3">20GA0068</strain>
    </source>
</reference>
<evidence type="ECO:0000313" key="2">
    <source>
        <dbReference type="EMBL" id="MBP0946170.1"/>
    </source>
</evidence>
<accession>A0ABS4C758</accession>
<proteinExistence type="predicted"/>
<dbReference type="EMBL" id="JAFFZW010000004">
    <property type="protein sequence ID" value="MBP0946170.1"/>
    <property type="molecule type" value="Genomic_DNA"/>
</dbReference>
<protein>
    <submittedName>
        <fullName evidence="2">Antibiotic biosynthesis monooxygenase</fullName>
    </submittedName>
</protein>
<evidence type="ECO:0000313" key="3">
    <source>
        <dbReference type="Proteomes" id="UP000673197"/>
    </source>
</evidence>
<sequence>MPTPYGFILHAHTRPEKSAEFEALFSSYVAQSRSEPGCIEYHMLRDHQDPTLFIFFEVWASKEDLDVHSAQPHMTALYEKRFEYLVSDFQIRRIDMLSPSSASAAPAAPSR</sequence>
<keyword evidence="2" id="KW-0560">Oxidoreductase</keyword>
<dbReference type="InterPro" id="IPR007138">
    <property type="entry name" value="ABM_dom"/>
</dbReference>
<dbReference type="InterPro" id="IPR011008">
    <property type="entry name" value="Dimeric_a/b-barrel"/>
</dbReference>
<dbReference type="PANTHER" id="PTHR33336">
    <property type="entry name" value="QUINOL MONOOXYGENASE YGIN-RELATED"/>
    <property type="match status" value="1"/>
</dbReference>
<name>A0ABS4C758_9PSED</name>
<keyword evidence="3" id="KW-1185">Reference proteome</keyword>
<dbReference type="Proteomes" id="UP000673197">
    <property type="component" value="Unassembled WGS sequence"/>
</dbReference>
<dbReference type="InterPro" id="IPR050744">
    <property type="entry name" value="AI-2_Isomerase_LsrG"/>
</dbReference>
<dbReference type="Gene3D" id="3.30.70.100">
    <property type="match status" value="1"/>
</dbReference>
<dbReference type="PANTHER" id="PTHR33336:SF3">
    <property type="entry name" value="ABM DOMAIN-CONTAINING PROTEIN"/>
    <property type="match status" value="1"/>
</dbReference>
<organism evidence="2 3">
    <name type="scientific">Pseudomonas alliivorans</name>
    <dbReference type="NCBI Taxonomy" id="2810613"/>
    <lineage>
        <taxon>Bacteria</taxon>
        <taxon>Pseudomonadati</taxon>
        <taxon>Pseudomonadota</taxon>
        <taxon>Gammaproteobacteria</taxon>
        <taxon>Pseudomonadales</taxon>
        <taxon>Pseudomonadaceae</taxon>
        <taxon>Pseudomonas</taxon>
    </lineage>
</organism>
<dbReference type="PROSITE" id="PS51725">
    <property type="entry name" value="ABM"/>
    <property type="match status" value="1"/>
</dbReference>
<evidence type="ECO:0000259" key="1">
    <source>
        <dbReference type="PROSITE" id="PS51725"/>
    </source>
</evidence>
<comment type="caution">
    <text evidence="2">The sequence shown here is derived from an EMBL/GenBank/DDBJ whole genome shotgun (WGS) entry which is preliminary data.</text>
</comment>
<dbReference type="SUPFAM" id="SSF54909">
    <property type="entry name" value="Dimeric alpha+beta barrel"/>
    <property type="match status" value="1"/>
</dbReference>
<dbReference type="RefSeq" id="WP_099226443.1">
    <property type="nucleotide sequence ID" value="NZ_JAFFZW010000004.1"/>
</dbReference>
<gene>
    <name evidence="2" type="ORF">JTJ32_12610</name>
</gene>
<keyword evidence="2" id="KW-0503">Monooxygenase</keyword>
<dbReference type="GO" id="GO:0004497">
    <property type="term" value="F:monooxygenase activity"/>
    <property type="evidence" value="ECO:0007669"/>
    <property type="project" value="UniProtKB-KW"/>
</dbReference>